<evidence type="ECO:0000256" key="6">
    <source>
        <dbReference type="RuleBase" id="RU363053"/>
    </source>
</evidence>
<evidence type="ECO:0000256" key="2">
    <source>
        <dbReference type="ARBA" id="ARBA00006824"/>
    </source>
</evidence>
<feature type="transmembrane region" description="Helical" evidence="6">
    <location>
        <begin position="85"/>
        <end position="111"/>
    </location>
</feature>
<dbReference type="EMBL" id="HBUF01041475">
    <property type="protein sequence ID" value="CAG6618251.1"/>
    <property type="molecule type" value="Transcribed_RNA"/>
</dbReference>
<evidence type="ECO:0000256" key="1">
    <source>
        <dbReference type="ARBA" id="ARBA00004141"/>
    </source>
</evidence>
<dbReference type="PANTHER" id="PTHR11266">
    <property type="entry name" value="PEROXISOMAL MEMBRANE PROTEIN 2, PXMP2 MPV17"/>
    <property type="match status" value="1"/>
</dbReference>
<organism evidence="7">
    <name type="scientific">Cacopsylla melanoneura</name>
    <dbReference type="NCBI Taxonomy" id="428564"/>
    <lineage>
        <taxon>Eukaryota</taxon>
        <taxon>Metazoa</taxon>
        <taxon>Ecdysozoa</taxon>
        <taxon>Arthropoda</taxon>
        <taxon>Hexapoda</taxon>
        <taxon>Insecta</taxon>
        <taxon>Pterygota</taxon>
        <taxon>Neoptera</taxon>
        <taxon>Paraneoptera</taxon>
        <taxon>Hemiptera</taxon>
        <taxon>Sternorrhyncha</taxon>
        <taxon>Psylloidea</taxon>
        <taxon>Psyllidae</taxon>
        <taxon>Psyllinae</taxon>
        <taxon>Cacopsylla</taxon>
    </lineage>
</organism>
<reference evidence="7" key="1">
    <citation type="submission" date="2021-05" db="EMBL/GenBank/DDBJ databases">
        <authorList>
            <person name="Alioto T."/>
            <person name="Alioto T."/>
            <person name="Gomez Garrido J."/>
        </authorList>
    </citation>
    <scope>NUCLEOTIDE SEQUENCE</scope>
</reference>
<protein>
    <submittedName>
        <fullName evidence="7">Mpv17-like protein 2</fullName>
    </submittedName>
</protein>
<feature type="transmembrane region" description="Helical" evidence="6">
    <location>
        <begin position="12"/>
        <end position="32"/>
    </location>
</feature>
<evidence type="ECO:0000256" key="4">
    <source>
        <dbReference type="ARBA" id="ARBA00022989"/>
    </source>
</evidence>
<keyword evidence="5 6" id="KW-0472">Membrane</keyword>
<sequence length="220" mass="25695">MGQFLRTIFSKRFLFYTNCLGSGFLMCVGDTIQQSVEIYNKENKSGYDLTRIAHMGTIGLLLGPPTHFFYKYLDHFIPKITFKTIAYKILVDQSIISPTCIIIFLGGLGILESKTKQEIKDEIKTKFLIIYSTDWMLWPPCQYVNFTYVKPKYRVMYVNVITVIYDIILSYIKYTEDLFKSKEKPLKSLETQDTRSDEKLVAIIIHDKDEKSRQIMKGEK</sequence>
<keyword evidence="4 6" id="KW-1133">Transmembrane helix</keyword>
<evidence type="ECO:0000256" key="3">
    <source>
        <dbReference type="ARBA" id="ARBA00022692"/>
    </source>
</evidence>
<keyword evidence="3 6" id="KW-0812">Transmembrane</keyword>
<proteinExistence type="inferred from homology"/>
<feature type="transmembrane region" description="Helical" evidence="6">
    <location>
        <begin position="155"/>
        <end position="174"/>
    </location>
</feature>
<dbReference type="InterPro" id="IPR007248">
    <property type="entry name" value="Mpv17_PMP22"/>
</dbReference>
<dbReference type="AlphaFoldDB" id="A0A8D8M088"/>
<evidence type="ECO:0000256" key="5">
    <source>
        <dbReference type="ARBA" id="ARBA00023136"/>
    </source>
</evidence>
<dbReference type="PANTHER" id="PTHR11266:SF81">
    <property type="entry name" value="GH12661P-RELATED"/>
    <property type="match status" value="1"/>
</dbReference>
<dbReference type="Pfam" id="PF04117">
    <property type="entry name" value="Mpv17_PMP22"/>
    <property type="match status" value="1"/>
</dbReference>
<dbReference type="GO" id="GO:0016020">
    <property type="term" value="C:membrane"/>
    <property type="evidence" value="ECO:0007669"/>
    <property type="project" value="UniProtKB-SubCell"/>
</dbReference>
<dbReference type="GO" id="GO:0005739">
    <property type="term" value="C:mitochondrion"/>
    <property type="evidence" value="ECO:0007669"/>
    <property type="project" value="TreeGrafter"/>
</dbReference>
<name>A0A8D8M088_9HEMI</name>
<comment type="subcellular location">
    <subcellularLocation>
        <location evidence="1">Membrane</location>
        <topology evidence="1">Multi-pass membrane protein</topology>
    </subcellularLocation>
</comment>
<accession>A0A8D8M088</accession>
<feature type="transmembrane region" description="Helical" evidence="6">
    <location>
        <begin position="52"/>
        <end position="73"/>
    </location>
</feature>
<dbReference type="GO" id="GO:0061668">
    <property type="term" value="P:mitochondrial ribosome assembly"/>
    <property type="evidence" value="ECO:0007669"/>
    <property type="project" value="TreeGrafter"/>
</dbReference>
<evidence type="ECO:0000313" key="7">
    <source>
        <dbReference type="EMBL" id="CAG6618251.1"/>
    </source>
</evidence>
<comment type="similarity">
    <text evidence="2 6">Belongs to the peroxisomal membrane protein PXMP2/4 family.</text>
</comment>